<evidence type="ECO:0000313" key="1">
    <source>
        <dbReference type="EMBL" id="OAB36988.1"/>
    </source>
</evidence>
<evidence type="ECO:0008006" key="3">
    <source>
        <dbReference type="Google" id="ProtNLM"/>
    </source>
</evidence>
<dbReference type="EMBL" id="LVJH01000055">
    <property type="protein sequence ID" value="OAB36988.1"/>
    <property type="molecule type" value="Genomic_DNA"/>
</dbReference>
<dbReference type="AlphaFoldDB" id="A0A168GAT9"/>
<organism evidence="1 2">
    <name type="scientific">Paenibacillus glacialis</name>
    <dbReference type="NCBI Taxonomy" id="494026"/>
    <lineage>
        <taxon>Bacteria</taxon>
        <taxon>Bacillati</taxon>
        <taxon>Bacillota</taxon>
        <taxon>Bacilli</taxon>
        <taxon>Bacillales</taxon>
        <taxon>Paenibacillaceae</taxon>
        <taxon>Paenibacillus</taxon>
    </lineage>
</organism>
<proteinExistence type="predicted"/>
<name>A0A168GAT9_9BACL</name>
<reference evidence="1 2" key="1">
    <citation type="submission" date="2016-03" db="EMBL/GenBank/DDBJ databases">
        <title>Draft genome sequence of Paenibacillus glacialis DSM 22343.</title>
        <authorList>
            <person name="Shin S.-K."/>
            <person name="Yi H."/>
        </authorList>
    </citation>
    <scope>NUCLEOTIDE SEQUENCE [LARGE SCALE GENOMIC DNA]</scope>
    <source>
        <strain evidence="1 2">DSM 22343</strain>
    </source>
</reference>
<sequence length="790" mass="91692">MVNIELDYFAIECANGHLNECVNDVCKECGTPLEDQRQSVDPYVESRKLLLENVLSGIENRESEYKKLKKDIRKGIRTKNCNENEMEKVSEYISILSNELSFDIFYSINMTQEGIKLVETVEIINEINSFMIKLYDLLCEVTLFEPTKVFRNIHKRLLLTVIAYKESVVELIMATIAMNVDDAMKLKDNSQVKLDNSAQEVKILGSIFGAHNIENLTDLFQNGELNHSAILGMVWQTSNEGTIEERISDVCEQTSYYFRSILSRDKEHYSNDDLLKLSIYKYVGTIAFDDESFFRKVSIAYKTYEKAFEKNNSLVCRFLSRYTEKYKYMFKKLCDLSIAFGFVFGNNPSDHVLMTNGLKWYKDLCEGIYRDSMIFLLLANYIERNKSLDIDELIEWTGFGDICGQFASLTKFKLNYFVEGVDSIIRHSEAHVDYDIDIDNQMVILRNRQKKTKTISTKEYRFDDFFDQMNLLSETVYSSIAAFTVFLINNKYQIDNVDSYFEEDEVTNKLLGVYAVLSLFGILIDQENENDSAMELSGMYIGEVEQFSFESIRAIFAPLVQEKPHLTDVKLELSDHKGEKFGHIKVRTDYIINSFNENGIKKDCWVLMYMLTTKIESIYESDEVENKNDNRFISGILQLIFPILKEIDNEKKRIIRTGKVNTIGFGWIIDQVKYVEMIAGEYLEHSIEPRLIRHVSQIFKNINATINVIIEYNSNPSINLDLEFKKISKEMMNVAHCFEYLSGKISEMELFINYSEEGKKLYKNVTINSPCPCGSGKKYKKCCKKYILTN</sequence>
<protein>
    <recommendedName>
        <fullName evidence="3">Zinc chelation protein SecC</fullName>
    </recommendedName>
</protein>
<dbReference type="RefSeq" id="WP_068536567.1">
    <property type="nucleotide sequence ID" value="NZ_LVJH01000055.1"/>
</dbReference>
<gene>
    <name evidence="1" type="ORF">PGLA_20835</name>
</gene>
<dbReference type="STRING" id="494026.PGLA_20835"/>
<evidence type="ECO:0000313" key="2">
    <source>
        <dbReference type="Proteomes" id="UP000076967"/>
    </source>
</evidence>
<accession>A0A168GAT9</accession>
<dbReference type="InterPro" id="IPR004027">
    <property type="entry name" value="SEC_C_motif"/>
</dbReference>
<dbReference type="Proteomes" id="UP000076967">
    <property type="component" value="Unassembled WGS sequence"/>
</dbReference>
<keyword evidence="2" id="KW-1185">Reference proteome</keyword>
<comment type="caution">
    <text evidence="1">The sequence shown here is derived from an EMBL/GenBank/DDBJ whole genome shotgun (WGS) entry which is preliminary data.</text>
</comment>
<dbReference type="SUPFAM" id="SSF103642">
    <property type="entry name" value="Sec-C motif"/>
    <property type="match status" value="1"/>
</dbReference>
<dbReference type="Gene3D" id="3.10.450.50">
    <property type="match status" value="1"/>
</dbReference>
<dbReference type="Pfam" id="PF02810">
    <property type="entry name" value="SEC-C"/>
    <property type="match status" value="1"/>
</dbReference>